<keyword evidence="1" id="KW-0285">Flavoprotein</keyword>
<evidence type="ECO:0000256" key="2">
    <source>
        <dbReference type="ARBA" id="ARBA00022643"/>
    </source>
</evidence>
<name>A0A1H7DDZ3_9FIRM</name>
<dbReference type="InterPro" id="IPR005025">
    <property type="entry name" value="FMN_Rdtase-like_dom"/>
</dbReference>
<dbReference type="PANTHER" id="PTHR43278">
    <property type="entry name" value="NAD(P)H-DEPENDENT FMN-CONTAINING OXIDOREDUCTASE YWQN-RELATED"/>
    <property type="match status" value="1"/>
</dbReference>
<dbReference type="Proteomes" id="UP000199662">
    <property type="component" value="Unassembled WGS sequence"/>
</dbReference>
<dbReference type="EMBL" id="FNZK01000030">
    <property type="protein sequence ID" value="SEJ96455.1"/>
    <property type="molecule type" value="Genomic_DNA"/>
</dbReference>
<dbReference type="Pfam" id="PF03358">
    <property type="entry name" value="FMN_red"/>
    <property type="match status" value="1"/>
</dbReference>
<dbReference type="PANTHER" id="PTHR43278:SF2">
    <property type="entry name" value="IRON-SULFUR FLAVOPROTEIN"/>
    <property type="match status" value="1"/>
</dbReference>
<dbReference type="InterPro" id="IPR051796">
    <property type="entry name" value="ISF_SsuE-like"/>
</dbReference>
<evidence type="ECO:0000313" key="5">
    <source>
        <dbReference type="Proteomes" id="UP000199662"/>
    </source>
</evidence>
<dbReference type="STRING" id="84035.SAMN05660742_13011"/>
<gene>
    <name evidence="4" type="ORF">SAMN05660742_13011</name>
</gene>
<evidence type="ECO:0000313" key="4">
    <source>
        <dbReference type="EMBL" id="SEJ96455.1"/>
    </source>
</evidence>
<feature type="domain" description="NADPH-dependent FMN reductase-like" evidence="3">
    <location>
        <begin position="1"/>
        <end position="100"/>
    </location>
</feature>
<keyword evidence="5" id="KW-1185">Reference proteome</keyword>
<reference evidence="4 5" key="1">
    <citation type="submission" date="2016-10" db="EMBL/GenBank/DDBJ databases">
        <authorList>
            <person name="de Groot N.N."/>
        </authorList>
    </citation>
    <scope>NUCLEOTIDE SEQUENCE [LARGE SCALE GENOMIC DNA]</scope>
    <source>
        <strain evidence="4 5">DSM 2179</strain>
    </source>
</reference>
<protein>
    <submittedName>
        <fullName evidence="4">NADPH-dependent FMN reductase</fullName>
    </submittedName>
</protein>
<proteinExistence type="predicted"/>
<keyword evidence="2" id="KW-0288">FMN</keyword>
<dbReference type="GO" id="GO:0016491">
    <property type="term" value="F:oxidoreductase activity"/>
    <property type="evidence" value="ECO:0007669"/>
    <property type="project" value="InterPro"/>
</dbReference>
<accession>A0A1H7DDZ3</accession>
<dbReference type="AlphaFoldDB" id="A0A1H7DDZ3"/>
<organism evidence="4 5">
    <name type="scientific">Propionispira arboris</name>
    <dbReference type="NCBI Taxonomy" id="84035"/>
    <lineage>
        <taxon>Bacteria</taxon>
        <taxon>Bacillati</taxon>
        <taxon>Bacillota</taxon>
        <taxon>Negativicutes</taxon>
        <taxon>Selenomonadales</taxon>
        <taxon>Selenomonadaceae</taxon>
        <taxon>Propionispira</taxon>
    </lineage>
</organism>
<dbReference type="Gene3D" id="3.40.50.360">
    <property type="match status" value="1"/>
</dbReference>
<dbReference type="SUPFAM" id="SSF52218">
    <property type="entry name" value="Flavoproteins"/>
    <property type="match status" value="1"/>
</dbReference>
<dbReference type="InterPro" id="IPR029039">
    <property type="entry name" value="Flavoprotein-like_sf"/>
</dbReference>
<sequence length="222" mass="24511">MNIVVINGSPKGENSDTMKLTRAFLDGMVETAEIVDTMKSDIRPCKGCYSCWFKTSGKCCQKDDVAAILEKLQTADLVIWSTPLYCYSVPSNCKALMDRTISLSGPTMYVDDEGKTHHPGTEDGVKKVILISGCGFPDRKGNFDALIFQFQRMFGSDIPMILCMEAPLLSFKGTECVTKPYLEAVRSAGMEYRQTGRISADTQTVLDALMLPPDEYRKGING</sequence>
<evidence type="ECO:0000259" key="3">
    <source>
        <dbReference type="Pfam" id="PF03358"/>
    </source>
</evidence>
<evidence type="ECO:0000256" key="1">
    <source>
        <dbReference type="ARBA" id="ARBA00022630"/>
    </source>
</evidence>